<gene>
    <name evidence="4" type="ORF">EDD78_10734</name>
</gene>
<dbReference type="Gene3D" id="3.40.33.10">
    <property type="entry name" value="CAP"/>
    <property type="match status" value="1"/>
</dbReference>
<dbReference type="PANTHER" id="PTHR31157">
    <property type="entry name" value="SCP DOMAIN-CONTAINING PROTEIN"/>
    <property type="match status" value="1"/>
</dbReference>
<dbReference type="AlphaFoldDB" id="A0A9X8Y7V1"/>
<dbReference type="RefSeq" id="WP_132084687.1">
    <property type="nucleotide sequence ID" value="NZ_SLUK01000007.1"/>
</dbReference>
<dbReference type="Proteomes" id="UP000294682">
    <property type="component" value="Unassembled WGS sequence"/>
</dbReference>
<dbReference type="CDD" id="cd05379">
    <property type="entry name" value="CAP_bacterial"/>
    <property type="match status" value="1"/>
</dbReference>
<dbReference type="PANTHER" id="PTHR31157:SF1">
    <property type="entry name" value="SCP DOMAIN-CONTAINING PROTEIN"/>
    <property type="match status" value="1"/>
</dbReference>
<feature type="region of interest" description="Disordered" evidence="1">
    <location>
        <begin position="29"/>
        <end position="153"/>
    </location>
</feature>
<dbReference type="Pfam" id="PF00188">
    <property type="entry name" value="CAP"/>
    <property type="match status" value="1"/>
</dbReference>
<name>A0A9X8Y7V1_9FIRM</name>
<proteinExistence type="predicted"/>
<protein>
    <submittedName>
        <fullName evidence="4">Uncharacterized protein YkwD</fullName>
    </submittedName>
</protein>
<evidence type="ECO:0000256" key="2">
    <source>
        <dbReference type="SAM" id="SignalP"/>
    </source>
</evidence>
<dbReference type="PROSITE" id="PS51257">
    <property type="entry name" value="PROKAR_LIPOPROTEIN"/>
    <property type="match status" value="1"/>
</dbReference>
<feature type="chain" id="PRO_5040942911" evidence="2">
    <location>
        <begin position="26"/>
        <end position="306"/>
    </location>
</feature>
<comment type="caution">
    <text evidence="4">The sequence shown here is derived from an EMBL/GenBank/DDBJ whole genome shotgun (WGS) entry which is preliminary data.</text>
</comment>
<evidence type="ECO:0000313" key="4">
    <source>
        <dbReference type="EMBL" id="TCL42933.1"/>
    </source>
</evidence>
<evidence type="ECO:0000259" key="3">
    <source>
        <dbReference type="Pfam" id="PF00188"/>
    </source>
</evidence>
<feature type="domain" description="SCP" evidence="3">
    <location>
        <begin position="175"/>
        <end position="295"/>
    </location>
</feature>
<organism evidence="4 5">
    <name type="scientific">Harryflintia acetispora</name>
    <dbReference type="NCBI Taxonomy" id="1849041"/>
    <lineage>
        <taxon>Bacteria</taxon>
        <taxon>Bacillati</taxon>
        <taxon>Bacillota</taxon>
        <taxon>Clostridia</taxon>
        <taxon>Eubacteriales</taxon>
        <taxon>Oscillospiraceae</taxon>
        <taxon>Harryflintia</taxon>
    </lineage>
</organism>
<dbReference type="InterPro" id="IPR014044">
    <property type="entry name" value="CAP_dom"/>
</dbReference>
<keyword evidence="5" id="KW-1185">Reference proteome</keyword>
<evidence type="ECO:0000313" key="5">
    <source>
        <dbReference type="Proteomes" id="UP000294682"/>
    </source>
</evidence>
<reference evidence="4 5" key="1">
    <citation type="submission" date="2019-03" db="EMBL/GenBank/DDBJ databases">
        <title>Genomic Encyclopedia of Type Strains, Phase IV (KMG-IV): sequencing the most valuable type-strain genomes for metagenomic binning, comparative biology and taxonomic classification.</title>
        <authorList>
            <person name="Goeker M."/>
        </authorList>
    </citation>
    <scope>NUCLEOTIDE SEQUENCE [LARGE SCALE GENOMIC DNA]</scope>
    <source>
        <strain evidence="4 5">DSM 100433</strain>
    </source>
</reference>
<evidence type="ECO:0000256" key="1">
    <source>
        <dbReference type="SAM" id="MobiDB-lite"/>
    </source>
</evidence>
<dbReference type="EMBL" id="SLUK01000007">
    <property type="protein sequence ID" value="TCL42933.1"/>
    <property type="molecule type" value="Genomic_DNA"/>
</dbReference>
<dbReference type="SUPFAM" id="SSF55797">
    <property type="entry name" value="PR-1-like"/>
    <property type="match status" value="1"/>
</dbReference>
<feature type="compositionally biased region" description="Low complexity" evidence="1">
    <location>
        <begin position="82"/>
        <end position="109"/>
    </location>
</feature>
<feature type="compositionally biased region" description="Low complexity" evidence="1">
    <location>
        <begin position="142"/>
        <end position="153"/>
    </location>
</feature>
<sequence length="306" mass="33175">MNRFYKLMPLLLGAALLLSACASHRQDDYRLPEQSEPSVGSGAAPTLAERFSPLPTPEAYAGMGQVRSAPPPEEKPADEEPASSAAAPVQSEPAPSTGAPSAGAAAPSEPDVPSQAEPPKEEPGTGNSVSGEPQVRLKDSSSDASSEEAGSSLESASYNLNSAHFLSGDEQEVIDIINNERLKAGLNELMVDESLSKAARIRSYELVKNDMFDHVRPDGRAWNTVLTEDVPTDFRIRGENLATAYYTGYDKVVHQTPQQWYDQWEASPGHYENMMRDSYDFIGVGIYYTYHDGDYTAVATTLFGAY</sequence>
<accession>A0A9X8Y7V1</accession>
<keyword evidence="2" id="KW-0732">Signal</keyword>
<feature type="signal peptide" evidence="2">
    <location>
        <begin position="1"/>
        <end position="25"/>
    </location>
</feature>
<dbReference type="InterPro" id="IPR035940">
    <property type="entry name" value="CAP_sf"/>
</dbReference>